<gene>
    <name evidence="1" type="ORF">DPMN_085248</name>
</gene>
<proteinExistence type="predicted"/>
<dbReference type="EMBL" id="JAIWYP010000016">
    <property type="protein sequence ID" value="KAH3697738.1"/>
    <property type="molecule type" value="Genomic_DNA"/>
</dbReference>
<dbReference type="Proteomes" id="UP000828390">
    <property type="component" value="Unassembled WGS sequence"/>
</dbReference>
<name>A0A9D3YC19_DREPO</name>
<reference evidence="1" key="2">
    <citation type="submission" date="2020-11" db="EMBL/GenBank/DDBJ databases">
        <authorList>
            <person name="McCartney M.A."/>
            <person name="Auch B."/>
            <person name="Kono T."/>
            <person name="Mallez S."/>
            <person name="Becker A."/>
            <person name="Gohl D.M."/>
            <person name="Silverstein K.A.T."/>
            <person name="Koren S."/>
            <person name="Bechman K.B."/>
            <person name="Herman A."/>
            <person name="Abrahante J.E."/>
            <person name="Garbe J."/>
        </authorList>
    </citation>
    <scope>NUCLEOTIDE SEQUENCE</scope>
    <source>
        <strain evidence="1">Duluth1</strain>
        <tissue evidence="1">Whole animal</tissue>
    </source>
</reference>
<comment type="caution">
    <text evidence="1">The sequence shown here is derived from an EMBL/GenBank/DDBJ whole genome shotgun (WGS) entry which is preliminary data.</text>
</comment>
<keyword evidence="2" id="KW-1185">Reference proteome</keyword>
<evidence type="ECO:0000313" key="1">
    <source>
        <dbReference type="EMBL" id="KAH3697738.1"/>
    </source>
</evidence>
<sequence length="74" mass="8496">MCKRNNTQNASHSSLKYRILLTVFGHAHCVRRMTATRHSEPPKTRLPKVHAHCYYTTGMSRAVDVNQKLVCNTQ</sequence>
<accession>A0A9D3YC19</accession>
<dbReference type="AlphaFoldDB" id="A0A9D3YC19"/>
<evidence type="ECO:0000313" key="2">
    <source>
        <dbReference type="Proteomes" id="UP000828390"/>
    </source>
</evidence>
<reference evidence="1" key="1">
    <citation type="journal article" date="2019" name="bioRxiv">
        <title>The Genome of the Zebra Mussel, Dreissena polymorpha: A Resource for Invasive Species Research.</title>
        <authorList>
            <person name="McCartney M.A."/>
            <person name="Auch B."/>
            <person name="Kono T."/>
            <person name="Mallez S."/>
            <person name="Zhang Y."/>
            <person name="Obille A."/>
            <person name="Becker A."/>
            <person name="Abrahante J.E."/>
            <person name="Garbe J."/>
            <person name="Badalamenti J.P."/>
            <person name="Herman A."/>
            <person name="Mangelson H."/>
            <person name="Liachko I."/>
            <person name="Sullivan S."/>
            <person name="Sone E.D."/>
            <person name="Koren S."/>
            <person name="Silverstein K.A.T."/>
            <person name="Beckman K.B."/>
            <person name="Gohl D.M."/>
        </authorList>
    </citation>
    <scope>NUCLEOTIDE SEQUENCE</scope>
    <source>
        <strain evidence="1">Duluth1</strain>
        <tissue evidence="1">Whole animal</tissue>
    </source>
</reference>
<protein>
    <submittedName>
        <fullName evidence="1">Uncharacterized protein</fullName>
    </submittedName>
</protein>
<organism evidence="1 2">
    <name type="scientific">Dreissena polymorpha</name>
    <name type="common">Zebra mussel</name>
    <name type="synonym">Mytilus polymorpha</name>
    <dbReference type="NCBI Taxonomy" id="45954"/>
    <lineage>
        <taxon>Eukaryota</taxon>
        <taxon>Metazoa</taxon>
        <taxon>Spiralia</taxon>
        <taxon>Lophotrochozoa</taxon>
        <taxon>Mollusca</taxon>
        <taxon>Bivalvia</taxon>
        <taxon>Autobranchia</taxon>
        <taxon>Heteroconchia</taxon>
        <taxon>Euheterodonta</taxon>
        <taxon>Imparidentia</taxon>
        <taxon>Neoheterodontei</taxon>
        <taxon>Myida</taxon>
        <taxon>Dreissenoidea</taxon>
        <taxon>Dreissenidae</taxon>
        <taxon>Dreissena</taxon>
    </lineage>
</organism>